<evidence type="ECO:0000256" key="9">
    <source>
        <dbReference type="HAMAP-Rule" id="MF_00639"/>
    </source>
</evidence>
<comment type="catalytic activity">
    <reaction evidence="9 10">
        <text>UDP-N-acetyl-alpha-D-muramoyl-L-alanine + D-glutamate + ATP = UDP-N-acetyl-alpha-D-muramoyl-L-alanyl-D-glutamate + ADP + phosphate + H(+)</text>
        <dbReference type="Rhea" id="RHEA:16429"/>
        <dbReference type="ChEBI" id="CHEBI:15378"/>
        <dbReference type="ChEBI" id="CHEBI:29986"/>
        <dbReference type="ChEBI" id="CHEBI:30616"/>
        <dbReference type="ChEBI" id="CHEBI:43474"/>
        <dbReference type="ChEBI" id="CHEBI:83898"/>
        <dbReference type="ChEBI" id="CHEBI:83900"/>
        <dbReference type="ChEBI" id="CHEBI:456216"/>
        <dbReference type="EC" id="6.3.2.9"/>
    </reaction>
</comment>
<comment type="function">
    <text evidence="9 10">Cell wall formation. Catalyzes the addition of glutamate to the nucleotide precursor UDP-N-acetylmuramoyl-L-alanine (UMA).</text>
</comment>
<dbReference type="KEGG" id="mdb:OVN18_12630"/>
<dbReference type="GO" id="GO:0008764">
    <property type="term" value="F:UDP-N-acetylmuramoylalanine-D-glutamate ligase activity"/>
    <property type="evidence" value="ECO:0007669"/>
    <property type="project" value="UniProtKB-UniRule"/>
</dbReference>
<evidence type="ECO:0000259" key="12">
    <source>
        <dbReference type="Pfam" id="PF02875"/>
    </source>
</evidence>
<keyword evidence="8 9" id="KW-0131">Cell cycle</keyword>
<dbReference type="Gene3D" id="3.40.1190.10">
    <property type="entry name" value="Mur-like, catalytic domain"/>
    <property type="match status" value="1"/>
</dbReference>
<reference evidence="14" key="1">
    <citation type="submission" date="2022-11" db="EMBL/GenBank/DDBJ databases">
        <title>Description of Microcella daejonensis nov. sp, isolated from riverside soil.</title>
        <authorList>
            <person name="Molina K.M."/>
            <person name="Kim S.B."/>
        </authorList>
    </citation>
    <scope>NUCLEOTIDE SEQUENCE</scope>
    <source>
        <strain evidence="14">MMS21-STM12</strain>
    </source>
</reference>
<organism evidence="14 15">
    <name type="scientific">Microcella daejeonensis</name>
    <dbReference type="NCBI Taxonomy" id="2994971"/>
    <lineage>
        <taxon>Bacteria</taxon>
        <taxon>Bacillati</taxon>
        <taxon>Actinomycetota</taxon>
        <taxon>Actinomycetes</taxon>
        <taxon>Micrococcales</taxon>
        <taxon>Microbacteriaceae</taxon>
        <taxon>Microcella</taxon>
    </lineage>
</organism>
<dbReference type="GO" id="GO:0005737">
    <property type="term" value="C:cytoplasm"/>
    <property type="evidence" value="ECO:0007669"/>
    <property type="project" value="UniProtKB-SubCell"/>
</dbReference>
<dbReference type="Pfam" id="PF08245">
    <property type="entry name" value="Mur_ligase_M"/>
    <property type="match status" value="1"/>
</dbReference>
<dbReference type="EMBL" id="CP113089">
    <property type="protein sequence ID" value="WAB81364.1"/>
    <property type="molecule type" value="Genomic_DNA"/>
</dbReference>
<feature type="region of interest" description="Disordered" evidence="11">
    <location>
        <begin position="489"/>
        <end position="511"/>
    </location>
</feature>
<dbReference type="Proteomes" id="UP001164706">
    <property type="component" value="Chromosome"/>
</dbReference>
<dbReference type="SUPFAM" id="SSF51984">
    <property type="entry name" value="MurCD N-terminal domain"/>
    <property type="match status" value="1"/>
</dbReference>
<keyword evidence="3 9" id="KW-0963">Cytoplasm</keyword>
<feature type="domain" description="Mur ligase central" evidence="13">
    <location>
        <begin position="133"/>
        <end position="326"/>
    </location>
</feature>
<comment type="subcellular location">
    <subcellularLocation>
        <location evidence="1 9 10">Cytoplasm</location>
    </subcellularLocation>
</comment>
<dbReference type="SUPFAM" id="SSF53623">
    <property type="entry name" value="MurD-like peptide ligases, catalytic domain"/>
    <property type="match status" value="1"/>
</dbReference>
<keyword evidence="15" id="KW-1185">Reference proteome</keyword>
<dbReference type="InterPro" id="IPR005762">
    <property type="entry name" value="MurD"/>
</dbReference>
<dbReference type="GO" id="GO:0071555">
    <property type="term" value="P:cell wall organization"/>
    <property type="evidence" value="ECO:0007669"/>
    <property type="project" value="UniProtKB-KW"/>
</dbReference>
<evidence type="ECO:0000256" key="1">
    <source>
        <dbReference type="ARBA" id="ARBA00004496"/>
    </source>
</evidence>
<keyword evidence="9 10" id="KW-0133">Cell shape</keyword>
<feature type="compositionally biased region" description="Basic and acidic residues" evidence="11">
    <location>
        <begin position="491"/>
        <end position="501"/>
    </location>
</feature>
<evidence type="ECO:0000256" key="10">
    <source>
        <dbReference type="RuleBase" id="RU003664"/>
    </source>
</evidence>
<evidence type="ECO:0000313" key="15">
    <source>
        <dbReference type="Proteomes" id="UP001164706"/>
    </source>
</evidence>
<dbReference type="Pfam" id="PF02875">
    <property type="entry name" value="Mur_ligase_C"/>
    <property type="match status" value="1"/>
</dbReference>
<evidence type="ECO:0000256" key="3">
    <source>
        <dbReference type="ARBA" id="ARBA00022490"/>
    </source>
</evidence>
<keyword evidence="7 9" id="KW-0067">ATP-binding</keyword>
<dbReference type="InterPro" id="IPR004101">
    <property type="entry name" value="Mur_ligase_C"/>
</dbReference>
<dbReference type="PROSITE" id="PS01011">
    <property type="entry name" value="FOLYLPOLYGLU_SYNT_1"/>
    <property type="match status" value="1"/>
</dbReference>
<sequence length="511" mass="53720">MPRLDELTSWHADWSQLRVVVLGLGVTGFAAADTLAELGARVLVAASAPDEERARILPVIGVDLVEIGGGDDPADIAALAAHEPELLVVSPGFRPEHPLLQWAERQGVPVWGDIELAWRVRDKIAPPAEWILVTGTNGKTTTTQLTATMLQEGGSRVAPCGNIGVPVLDAVRDPAGFDVLVVELSSFQLHHLPTSGPGALVPLASVCLNLAEDHYDWHGSADAYRDAKAKVYAGTRVACVYNLRDEATMRMVEQAEVQEGCRAIGFAADTPGPSDVGLVDGILVDRAFHDDRRHSALELGTLADVAAAGLATPHGLANALAAAALARAAGTPVIAVRDALRRFRVDAHRTETVLEAAGIVWVDDSKATNPHAADSALAAFRSVVWIVGGLLKGVDIAPLVARHRSRLRAAVVLGVDRSAVLEAFARHAPDLPVFEVEADDTEGVMPGAVRAAAAAAHDGDTVLLAPAAASMDQFDDYADRGRRFASAVHQHHGEGAPHGDDPSAEQSGTVD</sequence>
<evidence type="ECO:0000313" key="14">
    <source>
        <dbReference type="EMBL" id="WAB81364.1"/>
    </source>
</evidence>
<dbReference type="InterPro" id="IPR018109">
    <property type="entry name" value="Folylpolyglutamate_synth_CS"/>
</dbReference>
<dbReference type="EC" id="6.3.2.9" evidence="9 10"/>
<keyword evidence="9 10" id="KW-0961">Cell wall biogenesis/degradation</keyword>
<evidence type="ECO:0000259" key="13">
    <source>
        <dbReference type="Pfam" id="PF08245"/>
    </source>
</evidence>
<dbReference type="GO" id="GO:0051301">
    <property type="term" value="P:cell division"/>
    <property type="evidence" value="ECO:0007669"/>
    <property type="project" value="UniProtKB-KW"/>
</dbReference>
<evidence type="ECO:0000256" key="4">
    <source>
        <dbReference type="ARBA" id="ARBA00022598"/>
    </source>
</evidence>
<keyword evidence="6 9" id="KW-0547">Nucleotide-binding</keyword>
<dbReference type="PANTHER" id="PTHR43692:SF1">
    <property type="entry name" value="UDP-N-ACETYLMURAMOYLALANINE--D-GLUTAMATE LIGASE"/>
    <property type="match status" value="1"/>
</dbReference>
<evidence type="ECO:0000256" key="6">
    <source>
        <dbReference type="ARBA" id="ARBA00022741"/>
    </source>
</evidence>
<dbReference type="PANTHER" id="PTHR43692">
    <property type="entry name" value="UDP-N-ACETYLMURAMOYLALANINE--D-GLUTAMATE LIGASE"/>
    <property type="match status" value="1"/>
</dbReference>
<dbReference type="GO" id="GO:0008360">
    <property type="term" value="P:regulation of cell shape"/>
    <property type="evidence" value="ECO:0007669"/>
    <property type="project" value="UniProtKB-KW"/>
</dbReference>
<dbReference type="GO" id="GO:0009252">
    <property type="term" value="P:peptidoglycan biosynthetic process"/>
    <property type="evidence" value="ECO:0007669"/>
    <property type="project" value="UniProtKB-UniRule"/>
</dbReference>
<evidence type="ECO:0000256" key="8">
    <source>
        <dbReference type="ARBA" id="ARBA00023306"/>
    </source>
</evidence>
<comment type="pathway">
    <text evidence="2 9 10">Cell wall biogenesis; peptidoglycan biosynthesis.</text>
</comment>
<gene>
    <name evidence="9 14" type="primary">murD</name>
    <name evidence="14" type="ORF">OVN18_12630</name>
</gene>
<evidence type="ECO:0000256" key="5">
    <source>
        <dbReference type="ARBA" id="ARBA00022618"/>
    </source>
</evidence>
<dbReference type="Pfam" id="PF21799">
    <property type="entry name" value="MurD-like_N"/>
    <property type="match status" value="1"/>
</dbReference>
<dbReference type="InterPro" id="IPR013221">
    <property type="entry name" value="Mur_ligase_cen"/>
</dbReference>
<protein>
    <recommendedName>
        <fullName evidence="9 10">UDP-N-acetylmuramoylalanine--D-glutamate ligase</fullName>
        <ecNumber evidence="9 10">6.3.2.9</ecNumber>
    </recommendedName>
    <alternativeName>
        <fullName evidence="9">D-glutamic acid-adding enzyme</fullName>
    </alternativeName>
    <alternativeName>
        <fullName evidence="9">UDP-N-acetylmuramoyl-L-alanyl-D-glutamate synthetase</fullName>
    </alternativeName>
</protein>
<dbReference type="InterPro" id="IPR036565">
    <property type="entry name" value="Mur-like_cat_sf"/>
</dbReference>
<dbReference type="Gene3D" id="3.40.50.720">
    <property type="entry name" value="NAD(P)-binding Rossmann-like Domain"/>
    <property type="match status" value="1"/>
</dbReference>
<evidence type="ECO:0000256" key="2">
    <source>
        <dbReference type="ARBA" id="ARBA00004752"/>
    </source>
</evidence>
<dbReference type="Gene3D" id="3.90.190.20">
    <property type="entry name" value="Mur ligase, C-terminal domain"/>
    <property type="match status" value="1"/>
</dbReference>
<proteinExistence type="inferred from homology"/>
<dbReference type="AlphaFoldDB" id="A0A9E8S8X8"/>
<evidence type="ECO:0000256" key="7">
    <source>
        <dbReference type="ARBA" id="ARBA00022840"/>
    </source>
</evidence>
<dbReference type="HAMAP" id="MF_00639">
    <property type="entry name" value="MurD"/>
    <property type="match status" value="1"/>
</dbReference>
<keyword evidence="5 9" id="KW-0132">Cell division</keyword>
<accession>A0A9E8S8X8</accession>
<dbReference type="GO" id="GO:0004326">
    <property type="term" value="F:tetrahydrofolylpolyglutamate synthase activity"/>
    <property type="evidence" value="ECO:0007669"/>
    <property type="project" value="InterPro"/>
</dbReference>
<comment type="similarity">
    <text evidence="9">Belongs to the MurCDEF family.</text>
</comment>
<dbReference type="RefSeq" id="WP_267781116.1">
    <property type="nucleotide sequence ID" value="NZ_CP113089.1"/>
</dbReference>
<feature type="domain" description="Mur ligase C-terminal" evidence="12">
    <location>
        <begin position="348"/>
        <end position="467"/>
    </location>
</feature>
<keyword evidence="9 10" id="KW-0573">Peptidoglycan synthesis</keyword>
<dbReference type="NCBIfam" id="TIGR01087">
    <property type="entry name" value="murD"/>
    <property type="match status" value="1"/>
</dbReference>
<keyword evidence="4 9" id="KW-0436">Ligase</keyword>
<name>A0A9E8S8X8_9MICO</name>
<dbReference type="GO" id="GO:0005524">
    <property type="term" value="F:ATP binding"/>
    <property type="evidence" value="ECO:0007669"/>
    <property type="project" value="UniProtKB-UniRule"/>
</dbReference>
<feature type="binding site" evidence="9">
    <location>
        <begin position="135"/>
        <end position="141"/>
    </location>
    <ligand>
        <name>ATP</name>
        <dbReference type="ChEBI" id="CHEBI:30616"/>
    </ligand>
</feature>
<dbReference type="InterPro" id="IPR036615">
    <property type="entry name" value="Mur_ligase_C_dom_sf"/>
</dbReference>
<evidence type="ECO:0000256" key="11">
    <source>
        <dbReference type="SAM" id="MobiDB-lite"/>
    </source>
</evidence>
<dbReference type="SUPFAM" id="SSF53244">
    <property type="entry name" value="MurD-like peptide ligases, peptide-binding domain"/>
    <property type="match status" value="1"/>
</dbReference>